<accession>A3LQK3</accession>
<dbReference type="eggNOG" id="ENOG502S5JV">
    <property type="taxonomic scope" value="Eukaryota"/>
</dbReference>
<dbReference type="HOGENOM" id="CLU_1587513_0_0_1"/>
<keyword evidence="4" id="KW-1185">Reference proteome</keyword>
<dbReference type="AlphaFoldDB" id="A3LQK3"/>
<dbReference type="Proteomes" id="UP000002258">
    <property type="component" value="Chromosome 2"/>
</dbReference>
<keyword evidence="2" id="KW-0812">Transmembrane</keyword>
<dbReference type="OrthoDB" id="3980401at2759"/>
<evidence type="ECO:0000256" key="1">
    <source>
        <dbReference type="SAM" id="MobiDB-lite"/>
    </source>
</evidence>
<name>A3LQK3_PICST</name>
<dbReference type="PANTHER" id="PTHR40018:SF1">
    <property type="entry name" value="[PSI+] INDUCTION PROTEIN 2"/>
    <property type="match status" value="1"/>
</dbReference>
<protein>
    <submittedName>
        <fullName evidence="3">Uncharacterized protein</fullName>
    </submittedName>
</protein>
<dbReference type="InParanoid" id="A3LQK3"/>
<dbReference type="GO" id="GO:0005886">
    <property type="term" value="C:plasma membrane"/>
    <property type="evidence" value="ECO:0007669"/>
    <property type="project" value="TreeGrafter"/>
</dbReference>
<keyword evidence="2" id="KW-1133">Transmembrane helix</keyword>
<feature type="transmembrane region" description="Helical" evidence="2">
    <location>
        <begin position="31"/>
        <end position="52"/>
    </location>
</feature>
<organism evidence="3 4">
    <name type="scientific">Scheffersomyces stipitis (strain ATCC 58785 / CBS 6054 / NBRC 10063 / NRRL Y-11545)</name>
    <name type="common">Yeast</name>
    <name type="synonym">Pichia stipitis</name>
    <dbReference type="NCBI Taxonomy" id="322104"/>
    <lineage>
        <taxon>Eukaryota</taxon>
        <taxon>Fungi</taxon>
        <taxon>Dikarya</taxon>
        <taxon>Ascomycota</taxon>
        <taxon>Saccharomycotina</taxon>
        <taxon>Pichiomycetes</taxon>
        <taxon>Debaryomycetaceae</taxon>
        <taxon>Scheffersomyces</taxon>
    </lineage>
</organism>
<evidence type="ECO:0000256" key="2">
    <source>
        <dbReference type="SAM" id="Phobius"/>
    </source>
</evidence>
<evidence type="ECO:0000313" key="4">
    <source>
        <dbReference type="Proteomes" id="UP000002258"/>
    </source>
</evidence>
<dbReference type="PANTHER" id="PTHR40018">
    <property type="entry name" value="[PSI+] INDUCTION PROTEIN 2"/>
    <property type="match status" value="1"/>
</dbReference>
<dbReference type="OMA" id="EALCCCC"/>
<dbReference type="KEGG" id="pic:PICST_67152"/>
<dbReference type="GeneID" id="4836882"/>
<dbReference type="RefSeq" id="XP_001383249.2">
    <property type="nucleotide sequence ID" value="XM_001383212.1"/>
</dbReference>
<evidence type="ECO:0000313" key="3">
    <source>
        <dbReference type="EMBL" id="ABN65220.2"/>
    </source>
</evidence>
<feature type="compositionally biased region" description="Low complexity" evidence="1">
    <location>
        <begin position="99"/>
        <end position="116"/>
    </location>
</feature>
<dbReference type="GO" id="GO:0005935">
    <property type="term" value="C:cellular bud neck"/>
    <property type="evidence" value="ECO:0007669"/>
    <property type="project" value="TreeGrafter"/>
</dbReference>
<feature type="compositionally biased region" description="Basic and acidic residues" evidence="1">
    <location>
        <begin position="135"/>
        <end position="151"/>
    </location>
</feature>
<gene>
    <name evidence="3" type="ORF">PICST_67152</name>
</gene>
<dbReference type="STRING" id="322104.A3LQK3"/>
<sequence length="151" mass="17179">MFVDFARRDLESTAKSFRSWDTCMDNRTCKIVAIVLIVLGGIFALWVISTLIQCLCMGVSCVEALCCCCCRRTKSQPTYVVAKQEPQYNPNMYPPRPAPQYAMPQPPMAQQYQQPPSAYVPNQGYAPVSTNSYVTDDRSFEDDKNTYRGYR</sequence>
<dbReference type="InterPro" id="IPR037504">
    <property type="entry name" value="PSI_induc_2"/>
</dbReference>
<feature type="region of interest" description="Disordered" evidence="1">
    <location>
        <begin position="93"/>
        <end position="151"/>
    </location>
</feature>
<dbReference type="EMBL" id="CP000496">
    <property type="protein sequence ID" value="ABN65220.2"/>
    <property type="molecule type" value="Genomic_DNA"/>
</dbReference>
<keyword evidence="2" id="KW-0472">Membrane</keyword>
<proteinExistence type="predicted"/>
<reference evidence="3 4" key="1">
    <citation type="journal article" date="2007" name="Nat. Biotechnol.">
        <title>Genome sequence of the lignocellulose-bioconverting and xylose-fermenting yeast Pichia stipitis.</title>
        <authorList>
            <person name="Jeffries T.W."/>
            <person name="Grigoriev I.V."/>
            <person name="Grimwood J."/>
            <person name="Laplaza J.M."/>
            <person name="Aerts A."/>
            <person name="Salamov A."/>
            <person name="Schmutz J."/>
            <person name="Lindquist E."/>
            <person name="Dehal P."/>
            <person name="Shapiro H."/>
            <person name="Jin Y.S."/>
            <person name="Passoth V."/>
            <person name="Richardson P.M."/>
        </authorList>
    </citation>
    <scope>NUCLEOTIDE SEQUENCE [LARGE SCALE GENOMIC DNA]</scope>
    <source>
        <strain evidence="4">ATCC 58785 / CBS 6054 / NBRC 10063 / NRRL Y-11545</strain>
    </source>
</reference>